<keyword evidence="2" id="KW-1133">Transmembrane helix</keyword>
<evidence type="ECO:0000313" key="4">
    <source>
        <dbReference type="EMBL" id="MDC5697817.1"/>
    </source>
</evidence>
<keyword evidence="5" id="KW-1185">Reference proteome</keyword>
<organism evidence="4 5">
    <name type="scientific">Intrasporangium calvum</name>
    <dbReference type="NCBI Taxonomy" id="53358"/>
    <lineage>
        <taxon>Bacteria</taxon>
        <taxon>Bacillati</taxon>
        <taxon>Actinomycetota</taxon>
        <taxon>Actinomycetes</taxon>
        <taxon>Micrococcales</taxon>
        <taxon>Intrasporangiaceae</taxon>
        <taxon>Intrasporangium</taxon>
    </lineage>
</organism>
<comment type="caution">
    <text evidence="4">The sequence shown here is derived from an EMBL/GenBank/DDBJ whole genome shotgun (WGS) entry which is preliminary data.</text>
</comment>
<dbReference type="Proteomes" id="UP001150259">
    <property type="component" value="Unassembled WGS sequence"/>
</dbReference>
<protein>
    <submittedName>
        <fullName evidence="4">LytR C-terminal domain-containing protein</fullName>
    </submittedName>
</protein>
<feature type="domain" description="LytR/CpsA/Psr regulator C-terminal" evidence="3">
    <location>
        <begin position="65"/>
        <end position="152"/>
    </location>
</feature>
<sequence>MSLVDDAEALEFRARRRRRATVTLAVLLLALAGAFYYASTYFRDTAPKPGPCTTEVVEAPLRPADVTVNVYNATSRSGLALTTSKRAADRGFKVALVANDPQNKTIKEAAHIRYGPEGEESAKLLAQHIKGAKLVKGKRKGDTIDLVLGNAWKEFGPVPKQTSTGPTLPPCPTVTVGG</sequence>
<name>A0ABT5GI58_9MICO</name>
<evidence type="ECO:0000256" key="1">
    <source>
        <dbReference type="SAM" id="MobiDB-lite"/>
    </source>
</evidence>
<dbReference type="EMBL" id="JAPFQL010000043">
    <property type="protein sequence ID" value="MDC5697817.1"/>
    <property type="molecule type" value="Genomic_DNA"/>
</dbReference>
<dbReference type="Gene3D" id="3.30.70.2390">
    <property type="match status" value="1"/>
</dbReference>
<feature type="transmembrane region" description="Helical" evidence="2">
    <location>
        <begin position="20"/>
        <end position="38"/>
    </location>
</feature>
<keyword evidence="2" id="KW-0812">Transmembrane</keyword>
<evidence type="ECO:0000313" key="5">
    <source>
        <dbReference type="Proteomes" id="UP001150259"/>
    </source>
</evidence>
<dbReference type="InterPro" id="IPR027381">
    <property type="entry name" value="LytR/CpsA/Psr_C"/>
</dbReference>
<evidence type="ECO:0000256" key="2">
    <source>
        <dbReference type="SAM" id="Phobius"/>
    </source>
</evidence>
<accession>A0ABT5GI58</accession>
<evidence type="ECO:0000259" key="3">
    <source>
        <dbReference type="Pfam" id="PF13399"/>
    </source>
</evidence>
<dbReference type="RefSeq" id="WP_272462390.1">
    <property type="nucleotide sequence ID" value="NZ_JAPFQL010000043.1"/>
</dbReference>
<feature type="region of interest" description="Disordered" evidence="1">
    <location>
        <begin position="158"/>
        <end position="178"/>
    </location>
</feature>
<proteinExistence type="predicted"/>
<reference evidence="4 5" key="1">
    <citation type="submission" date="2022-11" db="EMBL/GenBank/DDBJ databases">
        <title>Anaerobic phenanthrene biodegradation by a DNRA strain PheN6.</title>
        <authorList>
            <person name="Zhang Z."/>
        </authorList>
    </citation>
    <scope>NUCLEOTIDE SEQUENCE [LARGE SCALE GENOMIC DNA]</scope>
    <source>
        <strain evidence="4 5">PheN6</strain>
    </source>
</reference>
<dbReference type="Pfam" id="PF13399">
    <property type="entry name" value="LytR_C"/>
    <property type="match status" value="1"/>
</dbReference>
<gene>
    <name evidence="4" type="ORF">OO014_11150</name>
</gene>
<keyword evidence="2" id="KW-0472">Membrane</keyword>